<dbReference type="InterPro" id="IPR035892">
    <property type="entry name" value="C2_domain_sf"/>
</dbReference>
<evidence type="ECO:0000256" key="5">
    <source>
        <dbReference type="ARBA" id="ARBA00022682"/>
    </source>
</evidence>
<dbReference type="Gene3D" id="2.60.40.150">
    <property type="entry name" value="C2 domain"/>
    <property type="match status" value="1"/>
</dbReference>
<dbReference type="PANTHER" id="PTHR45933">
    <property type="entry name" value="PROTEIN C2-DOMAIN ABA-RELATED 4"/>
    <property type="match status" value="1"/>
</dbReference>
<evidence type="ECO:0000259" key="12">
    <source>
        <dbReference type="PROSITE" id="PS50004"/>
    </source>
</evidence>
<dbReference type="Proteomes" id="UP001279734">
    <property type="component" value="Unassembled WGS sequence"/>
</dbReference>
<proteinExistence type="inferred from homology"/>
<dbReference type="SUPFAM" id="SSF49562">
    <property type="entry name" value="C2 domain (Calcium/lipid-binding domain, CaLB)"/>
    <property type="match status" value="1"/>
</dbReference>
<keyword evidence="7" id="KW-0106">Calcium</keyword>
<sequence length="171" mass="19444">MDQRLAGLLKIRVRRGIGLAIRDICSSDPYVVVTMGEQKLKTRVIKKNCNPEWNDELTLTVTNPNLPIKLTVFDRDRFSDDDPMGEAEIDIKPYLECVSMDLQDLPPGTAVKKIQPSRDNCLADESKVVWVKKGEMLQDMTLRLKNVERGEVQIQIEWNDLFPANSKASTN</sequence>
<evidence type="ECO:0000256" key="1">
    <source>
        <dbReference type="ARBA" id="ARBA00004123"/>
    </source>
</evidence>
<keyword evidence="9" id="KW-0472">Membrane</keyword>
<comment type="subcellular location">
    <subcellularLocation>
        <location evidence="2">Cell membrane</location>
    </subcellularLocation>
    <subcellularLocation>
        <location evidence="1">Nucleus</location>
    </subcellularLocation>
</comment>
<evidence type="ECO:0000256" key="4">
    <source>
        <dbReference type="ARBA" id="ARBA00022475"/>
    </source>
</evidence>
<dbReference type="PANTHER" id="PTHR45933:SF12">
    <property type="entry name" value="PROTEIN C2-DOMAIN ABA-RELATED 9"/>
    <property type="match status" value="1"/>
</dbReference>
<dbReference type="GO" id="GO:0046872">
    <property type="term" value="F:metal ion binding"/>
    <property type="evidence" value="ECO:0007669"/>
    <property type="project" value="UniProtKB-KW"/>
</dbReference>
<evidence type="ECO:0000313" key="14">
    <source>
        <dbReference type="Proteomes" id="UP001279734"/>
    </source>
</evidence>
<dbReference type="GO" id="GO:0009738">
    <property type="term" value="P:abscisic acid-activated signaling pathway"/>
    <property type="evidence" value="ECO:0007669"/>
    <property type="project" value="UniProtKB-KW"/>
</dbReference>
<dbReference type="GO" id="GO:0005886">
    <property type="term" value="C:plasma membrane"/>
    <property type="evidence" value="ECO:0007669"/>
    <property type="project" value="UniProtKB-SubCell"/>
</dbReference>
<dbReference type="PROSITE" id="PS50004">
    <property type="entry name" value="C2"/>
    <property type="match status" value="1"/>
</dbReference>
<dbReference type="Pfam" id="PF00168">
    <property type="entry name" value="C2"/>
    <property type="match status" value="1"/>
</dbReference>
<evidence type="ECO:0000256" key="6">
    <source>
        <dbReference type="ARBA" id="ARBA00022723"/>
    </source>
</evidence>
<dbReference type="GO" id="GO:0005096">
    <property type="term" value="F:GTPase activator activity"/>
    <property type="evidence" value="ECO:0007669"/>
    <property type="project" value="UniProtKB-KW"/>
</dbReference>
<evidence type="ECO:0000256" key="3">
    <source>
        <dbReference type="ARBA" id="ARBA00022468"/>
    </source>
</evidence>
<protein>
    <recommendedName>
        <fullName evidence="12">C2 domain-containing protein</fullName>
    </recommendedName>
</protein>
<gene>
    <name evidence="13" type="ORF">Nepgr_018121</name>
</gene>
<keyword evidence="14" id="KW-1185">Reference proteome</keyword>
<name>A0AAD3SQQ0_NEPGR</name>
<accession>A0AAD3SQQ0</accession>
<dbReference type="InterPro" id="IPR044562">
    <property type="entry name" value="CAR1-11"/>
</dbReference>
<evidence type="ECO:0000256" key="9">
    <source>
        <dbReference type="ARBA" id="ARBA00023136"/>
    </source>
</evidence>
<organism evidence="13 14">
    <name type="scientific">Nepenthes gracilis</name>
    <name type="common">Slender pitcher plant</name>
    <dbReference type="NCBI Taxonomy" id="150966"/>
    <lineage>
        <taxon>Eukaryota</taxon>
        <taxon>Viridiplantae</taxon>
        <taxon>Streptophyta</taxon>
        <taxon>Embryophyta</taxon>
        <taxon>Tracheophyta</taxon>
        <taxon>Spermatophyta</taxon>
        <taxon>Magnoliopsida</taxon>
        <taxon>eudicotyledons</taxon>
        <taxon>Gunneridae</taxon>
        <taxon>Pentapetalae</taxon>
        <taxon>Caryophyllales</taxon>
        <taxon>Nepenthaceae</taxon>
        <taxon>Nepenthes</taxon>
    </lineage>
</organism>
<evidence type="ECO:0000256" key="2">
    <source>
        <dbReference type="ARBA" id="ARBA00004236"/>
    </source>
</evidence>
<evidence type="ECO:0000313" key="13">
    <source>
        <dbReference type="EMBL" id="GMH16280.1"/>
    </source>
</evidence>
<keyword evidence="10" id="KW-0539">Nucleus</keyword>
<dbReference type="InterPro" id="IPR000008">
    <property type="entry name" value="C2_dom"/>
</dbReference>
<evidence type="ECO:0000256" key="10">
    <source>
        <dbReference type="ARBA" id="ARBA00023242"/>
    </source>
</evidence>
<evidence type="ECO:0000256" key="8">
    <source>
        <dbReference type="ARBA" id="ARBA00023121"/>
    </source>
</evidence>
<comment type="similarity">
    <text evidence="11">Belongs to the plant CAR protein family.</text>
</comment>
<keyword evidence="5" id="KW-0938">Abscisic acid signaling pathway</keyword>
<evidence type="ECO:0000256" key="11">
    <source>
        <dbReference type="ARBA" id="ARBA00024037"/>
    </source>
</evidence>
<keyword evidence="3" id="KW-0343">GTPase activation</keyword>
<keyword evidence="4" id="KW-1003">Cell membrane</keyword>
<evidence type="ECO:0000256" key="7">
    <source>
        <dbReference type="ARBA" id="ARBA00022837"/>
    </source>
</evidence>
<comment type="caution">
    <text evidence="13">The sequence shown here is derived from an EMBL/GenBank/DDBJ whole genome shotgun (WGS) entry which is preliminary data.</text>
</comment>
<dbReference type="EMBL" id="BSYO01000016">
    <property type="protein sequence ID" value="GMH16280.1"/>
    <property type="molecule type" value="Genomic_DNA"/>
</dbReference>
<dbReference type="AlphaFoldDB" id="A0AAD3SQQ0"/>
<reference evidence="13" key="1">
    <citation type="submission" date="2023-05" db="EMBL/GenBank/DDBJ databases">
        <title>Nepenthes gracilis genome sequencing.</title>
        <authorList>
            <person name="Fukushima K."/>
        </authorList>
    </citation>
    <scope>NUCLEOTIDE SEQUENCE</scope>
    <source>
        <strain evidence="13">SING2019-196</strain>
    </source>
</reference>
<dbReference type="SMART" id="SM00239">
    <property type="entry name" value="C2"/>
    <property type="match status" value="1"/>
</dbReference>
<feature type="domain" description="C2" evidence="12">
    <location>
        <begin position="1"/>
        <end position="107"/>
    </location>
</feature>
<dbReference type="GO" id="GO:0005634">
    <property type="term" value="C:nucleus"/>
    <property type="evidence" value="ECO:0007669"/>
    <property type="project" value="UniProtKB-SubCell"/>
</dbReference>
<keyword evidence="6" id="KW-0479">Metal-binding</keyword>
<dbReference type="GO" id="GO:0008289">
    <property type="term" value="F:lipid binding"/>
    <property type="evidence" value="ECO:0007669"/>
    <property type="project" value="UniProtKB-KW"/>
</dbReference>
<keyword evidence="8" id="KW-0446">Lipid-binding</keyword>